<dbReference type="InterPro" id="IPR001173">
    <property type="entry name" value="Glyco_trans_2-like"/>
</dbReference>
<name>A0A6S6TKX2_9BACT</name>
<gene>
    <name evidence="3" type="ORF">HELGO_WM19106</name>
</gene>
<dbReference type="EMBL" id="CACVAZ010000129">
    <property type="protein sequence ID" value="CAA6820004.1"/>
    <property type="molecule type" value="Genomic_DNA"/>
</dbReference>
<organism evidence="3">
    <name type="scientific">uncultured Sulfurovum sp</name>
    <dbReference type="NCBI Taxonomy" id="269237"/>
    <lineage>
        <taxon>Bacteria</taxon>
        <taxon>Pseudomonadati</taxon>
        <taxon>Campylobacterota</taxon>
        <taxon>Epsilonproteobacteria</taxon>
        <taxon>Campylobacterales</taxon>
        <taxon>Sulfurovaceae</taxon>
        <taxon>Sulfurovum</taxon>
        <taxon>environmental samples</taxon>
    </lineage>
</organism>
<dbReference type="InterPro" id="IPR029044">
    <property type="entry name" value="Nucleotide-diphossugar_trans"/>
</dbReference>
<dbReference type="CDD" id="cd02511">
    <property type="entry name" value="Beta4Glucosyltransferase"/>
    <property type="match status" value="1"/>
</dbReference>
<dbReference type="GO" id="GO:0016740">
    <property type="term" value="F:transferase activity"/>
    <property type="evidence" value="ECO:0007669"/>
    <property type="project" value="UniProtKB-KW"/>
</dbReference>
<comment type="similarity">
    <text evidence="1">Belongs to the glycosyltransferase 2 family. WaaE/KdtX subfamily.</text>
</comment>
<evidence type="ECO:0000256" key="1">
    <source>
        <dbReference type="ARBA" id="ARBA00038494"/>
    </source>
</evidence>
<dbReference type="PANTHER" id="PTHR43630:SF2">
    <property type="entry name" value="GLYCOSYLTRANSFERASE"/>
    <property type="match status" value="1"/>
</dbReference>
<protein>
    <submittedName>
        <fullName evidence="3">Two-domain glycosyltransferase</fullName>
    </submittedName>
</protein>
<reference evidence="3" key="1">
    <citation type="submission" date="2020-01" db="EMBL/GenBank/DDBJ databases">
        <authorList>
            <person name="Meier V. D."/>
            <person name="Meier V D."/>
        </authorList>
    </citation>
    <scope>NUCLEOTIDE SEQUENCE</scope>
    <source>
        <strain evidence="3">HLG_WM_MAG_02</strain>
    </source>
</reference>
<dbReference type="AlphaFoldDB" id="A0A6S6TKX2"/>
<keyword evidence="3" id="KW-0808">Transferase</keyword>
<feature type="domain" description="Glycosyltransferase 2-like" evidence="2">
    <location>
        <begin position="6"/>
        <end position="97"/>
    </location>
</feature>
<accession>A0A6S6TKX2</accession>
<sequence length="248" mass="28628">MINHISVVMIAKNAEQHIEASLESITNFNEVILYINNSTDKTEEIAKQYPNVTLIHGEFTGFGTTKKRAVSYARNDWILSLDSDEVLSKALIKEINKQELNKNKVYSILRNNYYKNKWVKCCGWNNNYVERLFNRTMTNFNTKEVHEGVITDNLTVEKLKNALNHYPFDNAGQLLSKMDSYATLYAKEHQGHKKSSPFKAFFSGFFAFLKNYFLQKGFLCGYTGLLISISNANGAFYKYIKLYEANKK</sequence>
<dbReference type="Gene3D" id="3.90.550.10">
    <property type="entry name" value="Spore Coat Polysaccharide Biosynthesis Protein SpsA, Chain A"/>
    <property type="match status" value="1"/>
</dbReference>
<dbReference type="Pfam" id="PF00535">
    <property type="entry name" value="Glycos_transf_2"/>
    <property type="match status" value="1"/>
</dbReference>
<evidence type="ECO:0000313" key="3">
    <source>
        <dbReference type="EMBL" id="CAA6820004.1"/>
    </source>
</evidence>
<dbReference type="SUPFAM" id="SSF53448">
    <property type="entry name" value="Nucleotide-diphospho-sugar transferases"/>
    <property type="match status" value="1"/>
</dbReference>
<dbReference type="PANTHER" id="PTHR43630">
    <property type="entry name" value="POLY-BETA-1,6-N-ACETYL-D-GLUCOSAMINE SYNTHASE"/>
    <property type="match status" value="1"/>
</dbReference>
<proteinExistence type="inferred from homology"/>
<evidence type="ECO:0000259" key="2">
    <source>
        <dbReference type="Pfam" id="PF00535"/>
    </source>
</evidence>